<dbReference type="HOGENOM" id="CLU_1790409_0_0_1"/>
<evidence type="ECO:0000313" key="1">
    <source>
        <dbReference type="EMBL" id="CCB49547.1"/>
    </source>
</evidence>
<sequence>MWSSHGTTVFSLIPKNSARFVTYQRLKQGSSGIHAEWFCSSHNRPYLIELLQLTSKWERSIGRLPQILFHGESSNAASEMTISRDAVIPEGSLSIWPEFFPLVLLYLASDHTPLGFLALFPLFPPYSWQINKALDGSCWLFVSPP</sequence>
<organism evidence="1 2">
    <name type="scientific">Vitis vinifera</name>
    <name type="common">Grape</name>
    <dbReference type="NCBI Taxonomy" id="29760"/>
    <lineage>
        <taxon>Eukaryota</taxon>
        <taxon>Viridiplantae</taxon>
        <taxon>Streptophyta</taxon>
        <taxon>Embryophyta</taxon>
        <taxon>Tracheophyta</taxon>
        <taxon>Spermatophyta</taxon>
        <taxon>Magnoliopsida</taxon>
        <taxon>eudicotyledons</taxon>
        <taxon>Gunneridae</taxon>
        <taxon>Pentapetalae</taxon>
        <taxon>rosids</taxon>
        <taxon>Vitales</taxon>
        <taxon>Vitaceae</taxon>
        <taxon>Viteae</taxon>
        <taxon>Vitis</taxon>
    </lineage>
</organism>
<evidence type="ECO:0000313" key="2">
    <source>
        <dbReference type="Proteomes" id="UP000009183"/>
    </source>
</evidence>
<protein>
    <submittedName>
        <fullName evidence="1">Uncharacterized protein</fullName>
    </submittedName>
</protein>
<dbReference type="InParanoid" id="F6HBE8"/>
<proteinExistence type="predicted"/>
<reference evidence="2" key="1">
    <citation type="journal article" date="2007" name="Nature">
        <title>The grapevine genome sequence suggests ancestral hexaploidization in major angiosperm phyla.</title>
        <authorList>
            <consortium name="The French-Italian Public Consortium for Grapevine Genome Characterization."/>
            <person name="Jaillon O."/>
            <person name="Aury J.-M."/>
            <person name="Noel B."/>
            <person name="Policriti A."/>
            <person name="Clepet C."/>
            <person name="Casagrande A."/>
            <person name="Choisne N."/>
            <person name="Aubourg S."/>
            <person name="Vitulo N."/>
            <person name="Jubin C."/>
            <person name="Vezzi A."/>
            <person name="Legeai F."/>
            <person name="Hugueney P."/>
            <person name="Dasilva C."/>
            <person name="Horner D."/>
            <person name="Mica E."/>
            <person name="Jublot D."/>
            <person name="Poulain J."/>
            <person name="Bruyere C."/>
            <person name="Billault A."/>
            <person name="Segurens B."/>
            <person name="Gouyvenoux M."/>
            <person name="Ugarte E."/>
            <person name="Cattonaro F."/>
            <person name="Anthouard V."/>
            <person name="Vico V."/>
            <person name="Del Fabbro C."/>
            <person name="Alaux M."/>
            <person name="Di Gaspero G."/>
            <person name="Dumas V."/>
            <person name="Felice N."/>
            <person name="Paillard S."/>
            <person name="Juman I."/>
            <person name="Moroldo M."/>
            <person name="Scalabrin S."/>
            <person name="Canaguier A."/>
            <person name="Le Clainche I."/>
            <person name="Malacrida G."/>
            <person name="Durand E."/>
            <person name="Pesole G."/>
            <person name="Laucou V."/>
            <person name="Chatelet P."/>
            <person name="Merdinoglu D."/>
            <person name="Delledonne M."/>
            <person name="Pezzotti M."/>
            <person name="Lecharny A."/>
            <person name="Scarpelli C."/>
            <person name="Artiguenave F."/>
            <person name="Pe M.E."/>
            <person name="Valle G."/>
            <person name="Morgante M."/>
            <person name="Caboche M."/>
            <person name="Adam-Blondon A.-F."/>
            <person name="Weissenbach J."/>
            <person name="Quetier F."/>
            <person name="Wincker P."/>
        </authorList>
    </citation>
    <scope>NUCLEOTIDE SEQUENCE [LARGE SCALE GENOMIC DNA]</scope>
    <source>
        <strain evidence="2">cv. Pinot noir / PN40024</strain>
    </source>
</reference>
<dbReference type="PaxDb" id="29760-VIT_13s0064g00150.t01"/>
<dbReference type="EMBL" id="FN595509">
    <property type="protein sequence ID" value="CCB49547.1"/>
    <property type="molecule type" value="Genomic_DNA"/>
</dbReference>
<dbReference type="Proteomes" id="UP000009183">
    <property type="component" value="Chromosome 13"/>
</dbReference>
<dbReference type="AlphaFoldDB" id="F6HBE8"/>
<keyword evidence="2" id="KW-1185">Reference proteome</keyword>
<name>F6HBE8_VITVI</name>
<dbReference type="OrthoDB" id="185373at2759"/>
<gene>
    <name evidence="1" type="ordered locus">VIT_13s0064g00150</name>
</gene>
<accession>F6HBE8</accession>